<accession>A0A317T5M8</accession>
<feature type="chain" id="PRO_5016285111" description="Outer membrane protein beta-barrel domain-containing protein" evidence="1">
    <location>
        <begin position="24"/>
        <end position="189"/>
    </location>
</feature>
<dbReference type="SUPFAM" id="SSF56925">
    <property type="entry name" value="OMPA-like"/>
    <property type="match status" value="1"/>
</dbReference>
<dbReference type="Proteomes" id="UP000246278">
    <property type="component" value="Unassembled WGS sequence"/>
</dbReference>
<reference evidence="3" key="1">
    <citation type="submission" date="2017-10" db="EMBL/GenBank/DDBJ databases">
        <authorList>
            <person name="Gaisin V.A."/>
            <person name="Rysina M.S."/>
            <person name="Grouzdev D.S."/>
        </authorList>
    </citation>
    <scope>NUCLEOTIDE SEQUENCE [LARGE SCALE GENOMIC DNA]</scope>
    <source>
        <strain evidence="3">V1</strain>
    </source>
</reference>
<evidence type="ECO:0000256" key="1">
    <source>
        <dbReference type="SAM" id="SignalP"/>
    </source>
</evidence>
<dbReference type="OrthoDB" id="598168at2"/>
<sequence length="189" mass="20701">MKQFKTLLVAFVALAFSAGNVFASETPNADKIGLGYQGIFGGDVLQGLSARYWVGDEIAIEGNFFYGDASLEVDDVDEFDGSLYLFTGKFMYAPVVKSNSRFYVGLEGGFGGVDLESDGDDIVDDVDVYVINPLIGAEHYFSEFSELGFNWEVGYKFHMINADFDGGDDDDLELDLNGISVALGAHYYF</sequence>
<dbReference type="InterPro" id="IPR011250">
    <property type="entry name" value="OMP/PagP_B-barrel"/>
</dbReference>
<protein>
    <recommendedName>
        <fullName evidence="4">Outer membrane protein beta-barrel domain-containing protein</fullName>
    </recommendedName>
</protein>
<dbReference type="RefSeq" id="WP_110024344.1">
    <property type="nucleotide sequence ID" value="NZ_PDNZ01000012.1"/>
</dbReference>
<evidence type="ECO:0008006" key="4">
    <source>
        <dbReference type="Google" id="ProtNLM"/>
    </source>
</evidence>
<evidence type="ECO:0000313" key="3">
    <source>
        <dbReference type="Proteomes" id="UP000246278"/>
    </source>
</evidence>
<keyword evidence="1" id="KW-0732">Signal</keyword>
<dbReference type="EMBL" id="PDNZ01000012">
    <property type="protein sequence ID" value="PWW81017.1"/>
    <property type="molecule type" value="Genomic_DNA"/>
</dbReference>
<feature type="signal peptide" evidence="1">
    <location>
        <begin position="1"/>
        <end position="23"/>
    </location>
</feature>
<proteinExistence type="predicted"/>
<comment type="caution">
    <text evidence="2">The sequence shown here is derived from an EMBL/GenBank/DDBJ whole genome shotgun (WGS) entry which is preliminary data.</text>
</comment>
<evidence type="ECO:0000313" key="2">
    <source>
        <dbReference type="EMBL" id="PWW81017.1"/>
    </source>
</evidence>
<keyword evidence="3" id="KW-1185">Reference proteome</keyword>
<organism evidence="2 3">
    <name type="scientific">Prosthecochloris marina</name>
    <dbReference type="NCBI Taxonomy" id="2017681"/>
    <lineage>
        <taxon>Bacteria</taxon>
        <taxon>Pseudomonadati</taxon>
        <taxon>Chlorobiota</taxon>
        <taxon>Chlorobiia</taxon>
        <taxon>Chlorobiales</taxon>
        <taxon>Chlorobiaceae</taxon>
        <taxon>Prosthecochloris</taxon>
    </lineage>
</organism>
<gene>
    <name evidence="2" type="ORF">CR164_12545</name>
</gene>
<name>A0A317T5M8_9CHLB</name>
<dbReference type="AlphaFoldDB" id="A0A317T5M8"/>